<sequence>MGWSKKIKITWDWPVEKGHYLTSNPFSPVAVAVILTYDYEKIPVEINNIVQTSVEKGASIAGTLQTANIGIEKIILNIISNPNIRWLILTGQKSIGHKPDDALKSLMTNGINNKGYIINTYAPTAILKNIPLETVERFRRQVKLIDLIDNMDIGILEKAVWSCYQEKPVLFQTGQEKVELWDMGAYPEEPIIYRISDKLKGGDL</sequence>
<dbReference type="InterPro" id="IPR030688">
    <property type="entry name" value="MeTrfase_MtrA/MtxA"/>
</dbReference>
<dbReference type="Proteomes" id="UP000229307">
    <property type="component" value="Unassembled WGS sequence"/>
</dbReference>
<name>A0A2M7S642_9BACT</name>
<dbReference type="NCBIfam" id="NF002126">
    <property type="entry name" value="PRK00964.1-4"/>
    <property type="match status" value="1"/>
</dbReference>
<reference evidence="3" key="1">
    <citation type="submission" date="2017-09" db="EMBL/GenBank/DDBJ databases">
        <title>Depth-based differentiation of microbial function through sediment-hosted aquifers and enrichment of novel symbionts in the deep terrestrial subsurface.</title>
        <authorList>
            <person name="Probst A.J."/>
            <person name="Ladd B."/>
            <person name="Jarett J.K."/>
            <person name="Geller-Mcgrath D.E."/>
            <person name="Sieber C.M.K."/>
            <person name="Emerson J.B."/>
            <person name="Anantharaman K."/>
            <person name="Thomas B.C."/>
            <person name="Malmstrom R."/>
            <person name="Stieglmeier M."/>
            <person name="Klingl A."/>
            <person name="Woyke T."/>
            <person name="Ryan C.M."/>
            <person name="Banfield J.F."/>
        </authorList>
    </citation>
    <scope>NUCLEOTIDE SEQUENCE [LARGE SCALE GENOMIC DNA]</scope>
</reference>
<dbReference type="Pfam" id="PF04208">
    <property type="entry name" value="MtrA"/>
    <property type="match status" value="1"/>
</dbReference>
<evidence type="ECO:0008006" key="4">
    <source>
        <dbReference type="Google" id="ProtNLM"/>
    </source>
</evidence>
<gene>
    <name evidence="2" type="ORF">COY52_11030</name>
</gene>
<evidence type="ECO:0000256" key="1">
    <source>
        <dbReference type="ARBA" id="ARBA00022679"/>
    </source>
</evidence>
<comment type="caution">
    <text evidence="2">The sequence shown here is derived from an EMBL/GenBank/DDBJ whole genome shotgun (WGS) entry which is preliminary data.</text>
</comment>
<accession>A0A2M7S642</accession>
<protein>
    <recommendedName>
        <fullName evidence="4">Tetrahydromethanopterin S-methyltransferase subunit A</fullName>
    </recommendedName>
</protein>
<keyword evidence="1" id="KW-0808">Transferase</keyword>
<evidence type="ECO:0000313" key="2">
    <source>
        <dbReference type="EMBL" id="PIZ14793.1"/>
    </source>
</evidence>
<organism evidence="2 3">
    <name type="scientific">Candidatus Desantisbacteria bacterium CG_4_10_14_0_8_um_filter_48_22</name>
    <dbReference type="NCBI Taxonomy" id="1974543"/>
    <lineage>
        <taxon>Bacteria</taxon>
        <taxon>Candidatus Desantisiibacteriota</taxon>
    </lineage>
</organism>
<dbReference type="GO" id="GO:0016740">
    <property type="term" value="F:transferase activity"/>
    <property type="evidence" value="ECO:0007669"/>
    <property type="project" value="UniProtKB-KW"/>
</dbReference>
<evidence type="ECO:0000313" key="3">
    <source>
        <dbReference type="Proteomes" id="UP000229307"/>
    </source>
</evidence>
<dbReference type="AlphaFoldDB" id="A0A2M7S642"/>
<proteinExistence type="predicted"/>
<dbReference type="EMBL" id="PFMR01000301">
    <property type="protein sequence ID" value="PIZ14793.1"/>
    <property type="molecule type" value="Genomic_DNA"/>
</dbReference>